<dbReference type="AlphaFoldDB" id="A0A1D1UGC1"/>
<gene>
    <name evidence="2" type="primary">RvY_01445-1</name>
    <name evidence="2" type="synonym">RvY_01445.1</name>
    <name evidence="2" type="ORF">RvY_01445</name>
</gene>
<feature type="region of interest" description="Disordered" evidence="1">
    <location>
        <begin position="78"/>
        <end position="104"/>
    </location>
</feature>
<protein>
    <submittedName>
        <fullName evidence="2">Uncharacterized protein</fullName>
    </submittedName>
</protein>
<feature type="compositionally biased region" description="Low complexity" evidence="1">
    <location>
        <begin position="84"/>
        <end position="95"/>
    </location>
</feature>
<dbReference type="Proteomes" id="UP000186922">
    <property type="component" value="Unassembled WGS sequence"/>
</dbReference>
<evidence type="ECO:0000313" key="3">
    <source>
        <dbReference type="Proteomes" id="UP000186922"/>
    </source>
</evidence>
<proteinExistence type="predicted"/>
<keyword evidence="3" id="KW-1185">Reference proteome</keyword>
<sequence length="126" mass="13922">MDFGSDEPNGDAYHRVANRSSTKTSSGCSYGESKKSWNFAKYLFGFGHKSSGFRRKYDKDLSATRSAPAIDLSGIRTASFEGQTTSRTTDSLGTTVNGRNGNNSLKQKMRELAARQYQVEGYNPEK</sequence>
<comment type="caution">
    <text evidence="2">The sequence shown here is derived from an EMBL/GenBank/DDBJ whole genome shotgun (WGS) entry which is preliminary data.</text>
</comment>
<accession>A0A1D1UGC1</accession>
<dbReference type="EMBL" id="BDGG01000001">
    <property type="protein sequence ID" value="GAU88814.1"/>
    <property type="molecule type" value="Genomic_DNA"/>
</dbReference>
<name>A0A1D1UGC1_RAMVA</name>
<reference evidence="2 3" key="1">
    <citation type="journal article" date="2016" name="Nat. Commun.">
        <title>Extremotolerant tardigrade genome and improved radiotolerance of human cultured cells by tardigrade-unique protein.</title>
        <authorList>
            <person name="Hashimoto T."/>
            <person name="Horikawa D.D."/>
            <person name="Saito Y."/>
            <person name="Kuwahara H."/>
            <person name="Kozuka-Hata H."/>
            <person name="Shin-I T."/>
            <person name="Minakuchi Y."/>
            <person name="Ohishi K."/>
            <person name="Motoyama A."/>
            <person name="Aizu T."/>
            <person name="Enomoto A."/>
            <person name="Kondo K."/>
            <person name="Tanaka S."/>
            <person name="Hara Y."/>
            <person name="Koshikawa S."/>
            <person name="Sagara H."/>
            <person name="Miura T."/>
            <person name="Yokobori S."/>
            <person name="Miyagawa K."/>
            <person name="Suzuki Y."/>
            <person name="Kubo T."/>
            <person name="Oyama M."/>
            <person name="Kohara Y."/>
            <person name="Fujiyama A."/>
            <person name="Arakawa K."/>
            <person name="Katayama T."/>
            <person name="Toyoda A."/>
            <person name="Kunieda T."/>
        </authorList>
    </citation>
    <scope>NUCLEOTIDE SEQUENCE [LARGE SCALE GENOMIC DNA]</scope>
    <source>
        <strain evidence="2 3">YOKOZUNA-1</strain>
    </source>
</reference>
<feature type="compositionally biased region" description="Polar residues" evidence="1">
    <location>
        <begin position="18"/>
        <end position="28"/>
    </location>
</feature>
<organism evidence="2 3">
    <name type="scientific">Ramazzottius varieornatus</name>
    <name type="common">Water bear</name>
    <name type="synonym">Tardigrade</name>
    <dbReference type="NCBI Taxonomy" id="947166"/>
    <lineage>
        <taxon>Eukaryota</taxon>
        <taxon>Metazoa</taxon>
        <taxon>Ecdysozoa</taxon>
        <taxon>Tardigrada</taxon>
        <taxon>Eutardigrada</taxon>
        <taxon>Parachela</taxon>
        <taxon>Hypsibioidea</taxon>
        <taxon>Ramazzottiidae</taxon>
        <taxon>Ramazzottius</taxon>
    </lineage>
</organism>
<evidence type="ECO:0000256" key="1">
    <source>
        <dbReference type="SAM" id="MobiDB-lite"/>
    </source>
</evidence>
<evidence type="ECO:0000313" key="2">
    <source>
        <dbReference type="EMBL" id="GAU88814.1"/>
    </source>
</evidence>
<feature type="region of interest" description="Disordered" evidence="1">
    <location>
        <begin position="1"/>
        <end position="32"/>
    </location>
</feature>